<dbReference type="GO" id="GO:0006355">
    <property type="term" value="P:regulation of DNA-templated transcription"/>
    <property type="evidence" value="ECO:0007669"/>
    <property type="project" value="InterPro"/>
</dbReference>
<feature type="domain" description="HTH merR-type" evidence="1">
    <location>
        <begin position="10"/>
        <end position="40"/>
    </location>
</feature>
<dbReference type="InterPro" id="IPR009061">
    <property type="entry name" value="DNA-bd_dom_put_sf"/>
</dbReference>
<dbReference type="Proteomes" id="UP000602647">
    <property type="component" value="Unassembled WGS sequence"/>
</dbReference>
<proteinExistence type="predicted"/>
<evidence type="ECO:0000313" key="2">
    <source>
        <dbReference type="EMBL" id="MBC6680831.1"/>
    </source>
</evidence>
<keyword evidence="2" id="KW-0238">DNA-binding</keyword>
<dbReference type="SMART" id="SM00422">
    <property type="entry name" value="HTH_MERR"/>
    <property type="match status" value="1"/>
</dbReference>
<dbReference type="AlphaFoldDB" id="A0A923SRM8"/>
<dbReference type="GO" id="GO:0003677">
    <property type="term" value="F:DNA binding"/>
    <property type="evidence" value="ECO:0007669"/>
    <property type="project" value="UniProtKB-KW"/>
</dbReference>
<comment type="caution">
    <text evidence="2">The sequence shown here is derived from an EMBL/GenBank/DDBJ whole genome shotgun (WGS) entry which is preliminary data.</text>
</comment>
<accession>A0A923SRM8</accession>
<protein>
    <submittedName>
        <fullName evidence="2">MerR family DNA-binding transcriptional regulator</fullName>
    </submittedName>
</protein>
<organism evidence="2 3">
    <name type="scientific">Zhenpiania hominis</name>
    <dbReference type="NCBI Taxonomy" id="2763644"/>
    <lineage>
        <taxon>Bacteria</taxon>
        <taxon>Bacillati</taxon>
        <taxon>Bacillota</taxon>
        <taxon>Clostridia</taxon>
        <taxon>Peptostreptococcales</taxon>
        <taxon>Anaerovoracaceae</taxon>
        <taxon>Zhenpiania</taxon>
    </lineage>
</organism>
<dbReference type="RefSeq" id="WP_187303926.1">
    <property type="nucleotide sequence ID" value="NZ_JACRYT010000019.1"/>
</dbReference>
<dbReference type="EMBL" id="JACRYT010000019">
    <property type="protein sequence ID" value="MBC6680831.1"/>
    <property type="molecule type" value="Genomic_DNA"/>
</dbReference>
<gene>
    <name evidence="2" type="ORF">H9L42_13460</name>
</gene>
<dbReference type="SUPFAM" id="SSF46955">
    <property type="entry name" value="Putative DNA-binding domain"/>
    <property type="match status" value="1"/>
</dbReference>
<keyword evidence="3" id="KW-1185">Reference proteome</keyword>
<dbReference type="Gene3D" id="1.10.1660.10">
    <property type="match status" value="1"/>
</dbReference>
<reference evidence="2" key="1">
    <citation type="submission" date="2020-08" db="EMBL/GenBank/DDBJ databases">
        <title>Genome public.</title>
        <authorList>
            <person name="Liu C."/>
            <person name="Sun Q."/>
        </authorList>
    </citation>
    <scope>NUCLEOTIDE SEQUENCE</scope>
    <source>
        <strain evidence="2">BX12</strain>
    </source>
</reference>
<sequence>MSETMKTNRYYSIGQASKICDVSPRMLRYYEEIGLIHPDKISEETQHKIEYYHQRLDSLKGWCGLIIEGKEALRHRAFSPHITYLPKRLYFYYERERSPEEKNSEIYIETEYFTKSKKDGHSMVDVGGAFTLYYPSWRERMENTYTRQTLLQISTKTAAVWKIPLNSAVLTRYALIILEIPTRSAIPMRNWSSGVNATFSLSAETASSGRFWIFIPRGIGACL</sequence>
<evidence type="ECO:0000313" key="3">
    <source>
        <dbReference type="Proteomes" id="UP000602647"/>
    </source>
</evidence>
<dbReference type="InterPro" id="IPR000551">
    <property type="entry name" value="MerR-type_HTH_dom"/>
</dbReference>
<dbReference type="Pfam" id="PF00376">
    <property type="entry name" value="MerR"/>
    <property type="match status" value="1"/>
</dbReference>
<dbReference type="PROSITE" id="PS50937">
    <property type="entry name" value="HTH_MERR_2"/>
    <property type="match status" value="1"/>
</dbReference>
<name>A0A923SRM8_9FIRM</name>
<dbReference type="PROSITE" id="PS00552">
    <property type="entry name" value="HTH_MERR_1"/>
    <property type="match status" value="1"/>
</dbReference>
<evidence type="ECO:0000259" key="1">
    <source>
        <dbReference type="PROSITE" id="PS50937"/>
    </source>
</evidence>